<dbReference type="AlphaFoldDB" id="A0A330KZM9"/>
<organism evidence="2 3">
    <name type="scientific">Nitrospira lenta</name>
    <dbReference type="NCBI Taxonomy" id="1436998"/>
    <lineage>
        <taxon>Bacteria</taxon>
        <taxon>Pseudomonadati</taxon>
        <taxon>Nitrospirota</taxon>
        <taxon>Nitrospiria</taxon>
        <taxon>Nitrospirales</taxon>
        <taxon>Nitrospiraceae</taxon>
        <taxon>Nitrospira</taxon>
    </lineage>
</organism>
<dbReference type="PROSITE" id="PS51257">
    <property type="entry name" value="PROKAR_LIPOPROTEIN"/>
    <property type="match status" value="1"/>
</dbReference>
<evidence type="ECO:0000256" key="1">
    <source>
        <dbReference type="SAM" id="SignalP"/>
    </source>
</evidence>
<name>A0A330KZM9_9BACT</name>
<proteinExistence type="predicted"/>
<feature type="chain" id="PRO_5016335699" evidence="1">
    <location>
        <begin position="19"/>
        <end position="398"/>
    </location>
</feature>
<dbReference type="EMBL" id="OUNR01000001">
    <property type="protein sequence ID" value="SPP62981.1"/>
    <property type="molecule type" value="Genomic_DNA"/>
</dbReference>
<dbReference type="RefSeq" id="WP_121987595.1">
    <property type="nucleotide sequence ID" value="NZ_OUNR01000001.1"/>
</dbReference>
<feature type="signal peptide" evidence="1">
    <location>
        <begin position="1"/>
        <end position="18"/>
    </location>
</feature>
<reference evidence="3" key="1">
    <citation type="submission" date="2018-04" db="EMBL/GenBank/DDBJ databases">
        <authorList>
            <person name="Lucker S."/>
            <person name="Sakoula D."/>
        </authorList>
    </citation>
    <scope>NUCLEOTIDE SEQUENCE [LARGE SCALE GENOMIC DNA]</scope>
</reference>
<keyword evidence="1" id="KW-0732">Signal</keyword>
<accession>A0A330KZM9</accession>
<dbReference type="Proteomes" id="UP000248168">
    <property type="component" value="Unassembled WGS sequence"/>
</dbReference>
<dbReference type="SUPFAM" id="SSF56935">
    <property type="entry name" value="Porins"/>
    <property type="match status" value="1"/>
</dbReference>
<protein>
    <submittedName>
        <fullName evidence="2">Uncharacterized protein</fullName>
    </submittedName>
</protein>
<keyword evidence="3" id="KW-1185">Reference proteome</keyword>
<sequence>MMWRWLVTAALVGGSCCAGGLVLNGDAAEWSAEPSLGVKGEYNSNLLLVAGSQKPVYGHWVSPGIRFAGSTENLEVSGKAAADVVRYYGGRNQDLLNLYFPLSVKYGLARETFGFDGGFTRDNTLMGELLRTGVVLSFTQRNVWNLAPSWSHAFTERLSLQASYQYSKATYEDGARLGLVDYQVQTGSAGLAYQPTENDRVQVTGVYTNFSVSTASALRSHIVGAQVSWSHAFTETLTATVTGGPQLVSSSISAGPERLTDTQTLWVANANVRKQWDAGFAEVVVSREINPSGFGLLLKTERVGLNVSHSLTDRLTASVNAQVVLASSIASKAVPFTFPENRYINVTPRLTWKFNQWWSVDAAYTYGQREVESFGERAFGSATTVMLTYYPPKLSVGR</sequence>
<dbReference type="InParanoid" id="A0A330KZM9"/>
<gene>
    <name evidence="2" type="ORF">NITLEN_10067</name>
</gene>
<dbReference type="OrthoDB" id="9774063at2"/>
<evidence type="ECO:0000313" key="3">
    <source>
        <dbReference type="Proteomes" id="UP000248168"/>
    </source>
</evidence>
<dbReference type="Gene3D" id="2.40.160.60">
    <property type="entry name" value="Outer membrane protein transport protein (OMPP1/FadL/TodX)"/>
    <property type="match status" value="1"/>
</dbReference>
<evidence type="ECO:0000313" key="2">
    <source>
        <dbReference type="EMBL" id="SPP62981.1"/>
    </source>
</evidence>